<protein>
    <recommendedName>
        <fullName evidence="4">C2H2-type domain-containing protein</fullName>
    </recommendedName>
</protein>
<keyword evidence="3" id="KW-1185">Reference proteome</keyword>
<gene>
    <name evidence="2" type="ORF">PENTCL1PPCAC_1661</name>
</gene>
<name>A0AAV5S8V4_9BILA</name>
<comment type="caution">
    <text evidence="2">The sequence shown here is derived from an EMBL/GenBank/DDBJ whole genome shotgun (WGS) entry which is preliminary data.</text>
</comment>
<evidence type="ECO:0000256" key="1">
    <source>
        <dbReference type="SAM" id="MobiDB-lite"/>
    </source>
</evidence>
<organism evidence="2 3">
    <name type="scientific">Pristionchus entomophagus</name>
    <dbReference type="NCBI Taxonomy" id="358040"/>
    <lineage>
        <taxon>Eukaryota</taxon>
        <taxon>Metazoa</taxon>
        <taxon>Ecdysozoa</taxon>
        <taxon>Nematoda</taxon>
        <taxon>Chromadorea</taxon>
        <taxon>Rhabditida</taxon>
        <taxon>Rhabditina</taxon>
        <taxon>Diplogasteromorpha</taxon>
        <taxon>Diplogasteroidea</taxon>
        <taxon>Neodiplogasteridae</taxon>
        <taxon>Pristionchus</taxon>
    </lineage>
</organism>
<dbReference type="Proteomes" id="UP001432027">
    <property type="component" value="Unassembled WGS sequence"/>
</dbReference>
<evidence type="ECO:0000313" key="3">
    <source>
        <dbReference type="Proteomes" id="UP001432027"/>
    </source>
</evidence>
<feature type="region of interest" description="Disordered" evidence="1">
    <location>
        <begin position="177"/>
        <end position="196"/>
    </location>
</feature>
<feature type="non-terminal residue" evidence="2">
    <location>
        <position position="1"/>
    </location>
</feature>
<feature type="region of interest" description="Disordered" evidence="1">
    <location>
        <begin position="223"/>
        <end position="246"/>
    </location>
</feature>
<sequence>NGVAALYVSNMSGMADIAVRLHTNAPYEVIFIIGKWRQLVEAAQEARGDQSDLPCRGLYVPFEELRNALERHSWKLIHNPDSFQFVLVMRQFVLVTLPVIAPREFVDRMRPPPQMALQPVQHQVRMTPFGTDRVPYRRQVQQSLVVQPSSSVSALPDEVARAAAYGLRDRRLLRQAHPQRDAEEEEQQMDMPATLPRKRDLPLVADDDDGSIQRVAPPLKMVKQEKEERKEKGIKKEKMGQDGETKKCDHCDAEIGRYETSQIQHYWKNHKEQVYKLIRPELVCSVVPYCDYVGSSIKVKKIHEARTHGKNPEMSSPNDFISDFEKDGLKCTYCHTTINRIDFVKEHLAVCTKRDERPTIGCSSCRYAKFHFLFDFITHLKKNGGATHGKPILL</sequence>
<proteinExistence type="predicted"/>
<accession>A0AAV5S8V4</accession>
<reference evidence="2" key="1">
    <citation type="submission" date="2023-10" db="EMBL/GenBank/DDBJ databases">
        <title>Genome assembly of Pristionchus species.</title>
        <authorList>
            <person name="Yoshida K."/>
            <person name="Sommer R.J."/>
        </authorList>
    </citation>
    <scope>NUCLEOTIDE SEQUENCE</scope>
    <source>
        <strain evidence="2">RS0144</strain>
    </source>
</reference>
<dbReference type="AlphaFoldDB" id="A0AAV5S8V4"/>
<evidence type="ECO:0008006" key="4">
    <source>
        <dbReference type="Google" id="ProtNLM"/>
    </source>
</evidence>
<evidence type="ECO:0000313" key="2">
    <source>
        <dbReference type="EMBL" id="GMS79486.1"/>
    </source>
</evidence>
<dbReference type="EMBL" id="BTSX01000001">
    <property type="protein sequence ID" value="GMS79486.1"/>
    <property type="molecule type" value="Genomic_DNA"/>
</dbReference>